<comment type="caution">
    <text evidence="1">The sequence shown here is derived from an EMBL/GenBank/DDBJ whole genome shotgun (WGS) entry which is preliminary data.</text>
</comment>
<evidence type="ECO:0000313" key="2">
    <source>
        <dbReference type="Proteomes" id="UP000815325"/>
    </source>
</evidence>
<dbReference type="PANTHER" id="PTHR46644">
    <property type="entry name" value="DNA REPAIR PROTEIN XRCC2"/>
    <property type="match status" value="1"/>
</dbReference>
<dbReference type="InterPro" id="IPR027417">
    <property type="entry name" value="P-loop_NTPase"/>
</dbReference>
<evidence type="ECO:0000313" key="1">
    <source>
        <dbReference type="EMBL" id="KAF5842249.1"/>
    </source>
</evidence>
<name>A0ABQ7H5W0_DUNSA</name>
<evidence type="ECO:0008006" key="3">
    <source>
        <dbReference type="Google" id="ProtNLM"/>
    </source>
</evidence>
<dbReference type="InterPro" id="IPR030547">
    <property type="entry name" value="XRCC2"/>
</dbReference>
<dbReference type="EMBL" id="MU069465">
    <property type="protein sequence ID" value="KAF5842249.1"/>
    <property type="molecule type" value="Genomic_DNA"/>
</dbReference>
<protein>
    <recommendedName>
        <fullName evidence="3">DNA recombination and repair protein Rad51-like C-terminal domain-containing protein</fullName>
    </recommendedName>
</protein>
<organism evidence="1 2">
    <name type="scientific">Dunaliella salina</name>
    <name type="common">Green alga</name>
    <name type="synonym">Protococcus salinus</name>
    <dbReference type="NCBI Taxonomy" id="3046"/>
    <lineage>
        <taxon>Eukaryota</taxon>
        <taxon>Viridiplantae</taxon>
        <taxon>Chlorophyta</taxon>
        <taxon>core chlorophytes</taxon>
        <taxon>Chlorophyceae</taxon>
        <taxon>CS clade</taxon>
        <taxon>Chlamydomonadales</taxon>
        <taxon>Dunaliellaceae</taxon>
        <taxon>Dunaliella</taxon>
    </lineage>
</organism>
<dbReference type="Proteomes" id="UP000815325">
    <property type="component" value="Unassembled WGS sequence"/>
</dbReference>
<dbReference type="Gene3D" id="3.40.50.300">
    <property type="entry name" value="P-loop containing nucleotide triphosphate hydrolases"/>
    <property type="match status" value="1"/>
</dbReference>
<keyword evidence="2" id="KW-1185">Reference proteome</keyword>
<reference evidence="1" key="1">
    <citation type="submission" date="2017-08" db="EMBL/GenBank/DDBJ databases">
        <authorList>
            <person name="Polle J.E."/>
            <person name="Barry K."/>
            <person name="Cushman J."/>
            <person name="Schmutz J."/>
            <person name="Tran D."/>
            <person name="Hathwaick L.T."/>
            <person name="Yim W.C."/>
            <person name="Jenkins J."/>
            <person name="Mckie-Krisberg Z.M."/>
            <person name="Prochnik S."/>
            <person name="Lindquist E."/>
            <person name="Dockter R.B."/>
            <person name="Adam C."/>
            <person name="Molina H."/>
            <person name="Bunkerborg J."/>
            <person name="Jin E."/>
            <person name="Buchheim M."/>
            <person name="Magnuson J."/>
        </authorList>
    </citation>
    <scope>NUCLEOTIDE SEQUENCE</scope>
    <source>
        <strain evidence="1">CCAP 19/18</strain>
    </source>
</reference>
<sequence length="333" mass="35972">MAAALTLEQCLDFLAPDETLGQLYYRLSNEKLSTGIQAIDRHLALRPGVFLEACGGAGCGKSELLMQVAVHTLMDGTMQQQQQQGGIWALDNDAALKKSVVLIDMDGKFHGLRFIQVLDSHIRQRNPQLASLADDPQAPPMLAEQASTSINAQTKDCLARMHIIKPHSSMQLLAGLLSLPRLLAQCQAGGRGMRELGIGSKQLGAGLPVDAALARTVPGVAVLPLSLSRVHACMAAALQRLATEHRLCVLASKYATVSEQIAPDGMSHLVHREYLPNSWHSLITHRLVMGPSRVYGRPPDSSAVTEIVTQLWQDGQCGTVEKSLIQGEKMVTL</sequence>
<dbReference type="SUPFAM" id="SSF52540">
    <property type="entry name" value="P-loop containing nucleoside triphosphate hydrolases"/>
    <property type="match status" value="1"/>
</dbReference>
<proteinExistence type="predicted"/>
<dbReference type="PANTHER" id="PTHR46644:SF2">
    <property type="entry name" value="DNA REPAIR PROTEIN XRCC2"/>
    <property type="match status" value="1"/>
</dbReference>
<gene>
    <name evidence="1" type="ORF">DUNSADRAFT_8312</name>
</gene>
<accession>A0ABQ7H5W0</accession>